<evidence type="ECO:0000259" key="1">
    <source>
        <dbReference type="Pfam" id="PF12651"/>
    </source>
</evidence>
<dbReference type="Pfam" id="PF12651">
    <property type="entry name" value="RHH_3"/>
    <property type="match status" value="1"/>
</dbReference>
<evidence type="ECO:0000313" key="2">
    <source>
        <dbReference type="EMBL" id="OAD44980.1"/>
    </source>
</evidence>
<proteinExistence type="predicted"/>
<protein>
    <submittedName>
        <fullName evidence="2">CopG family transcriptional regulator</fullName>
    </submittedName>
</protein>
<dbReference type="InterPro" id="IPR038733">
    <property type="entry name" value="Predicted_DNA_bind_prot_RHH"/>
</dbReference>
<reference evidence="2 3" key="1">
    <citation type="submission" date="2016-02" db="EMBL/GenBank/DDBJ databases">
        <title>Draft genome sequence of Polaribacter atrinae KACC17473.</title>
        <authorList>
            <person name="Shin S.-K."/>
            <person name="Yi H."/>
        </authorList>
    </citation>
    <scope>NUCLEOTIDE SEQUENCE [LARGE SCALE GENOMIC DNA]</scope>
    <source>
        <strain evidence="2 3">KACC 17473</strain>
    </source>
</reference>
<dbReference type="GO" id="GO:0006355">
    <property type="term" value="P:regulation of DNA-templated transcription"/>
    <property type="evidence" value="ECO:0007669"/>
    <property type="project" value="InterPro"/>
</dbReference>
<dbReference type="InterPro" id="IPR010985">
    <property type="entry name" value="Ribbon_hlx_hlx"/>
</dbReference>
<dbReference type="OrthoDB" id="826419at2"/>
<dbReference type="InterPro" id="IPR013321">
    <property type="entry name" value="Arc_rbn_hlx_hlx"/>
</dbReference>
<dbReference type="SUPFAM" id="SSF47598">
    <property type="entry name" value="Ribbon-helix-helix"/>
    <property type="match status" value="1"/>
</dbReference>
<dbReference type="Gene3D" id="1.10.1220.10">
    <property type="entry name" value="Met repressor-like"/>
    <property type="match status" value="1"/>
</dbReference>
<comment type="caution">
    <text evidence="2">The sequence shown here is derived from an EMBL/GenBank/DDBJ whole genome shotgun (WGS) entry which is preliminary data.</text>
</comment>
<evidence type="ECO:0000313" key="3">
    <source>
        <dbReference type="Proteomes" id="UP000076923"/>
    </source>
</evidence>
<dbReference type="RefSeq" id="WP_068449888.1">
    <property type="nucleotide sequence ID" value="NZ_CANKUV010000017.1"/>
</dbReference>
<organism evidence="2 3">
    <name type="scientific">Polaribacter atrinae</name>
    <dbReference type="NCBI Taxonomy" id="1333662"/>
    <lineage>
        <taxon>Bacteria</taxon>
        <taxon>Pseudomonadati</taxon>
        <taxon>Bacteroidota</taxon>
        <taxon>Flavobacteriia</taxon>
        <taxon>Flavobacteriales</taxon>
        <taxon>Flavobacteriaceae</taxon>
    </lineage>
</organism>
<accession>A0A176TAW3</accession>
<gene>
    <name evidence="2" type="ORF">LPB303_09995</name>
</gene>
<dbReference type="AlphaFoldDB" id="A0A176TAW3"/>
<sequence length="81" mass="9141">MATFTSSLPDSLLEKLSVLAKELKLPKNRLIENALELYLDQVEKASYIQSYKQAASDQDILLIAEEGMQEYFTELNDADAN</sequence>
<dbReference type="Proteomes" id="UP000076923">
    <property type="component" value="Unassembled WGS sequence"/>
</dbReference>
<dbReference type="STRING" id="1333662.LPB303_09995"/>
<name>A0A176TAW3_9FLAO</name>
<feature type="domain" description="Predicted DNA-binding protein ribbon-helix-helix" evidence="1">
    <location>
        <begin position="4"/>
        <end position="39"/>
    </location>
</feature>
<keyword evidence="3" id="KW-1185">Reference proteome</keyword>
<dbReference type="EMBL" id="LVWE01000033">
    <property type="protein sequence ID" value="OAD44980.1"/>
    <property type="molecule type" value="Genomic_DNA"/>
</dbReference>